<evidence type="ECO:0000259" key="2">
    <source>
        <dbReference type="Pfam" id="PF02371"/>
    </source>
</evidence>
<comment type="caution">
    <text evidence="3">The sequence shown here is derived from an EMBL/GenBank/DDBJ whole genome shotgun (WGS) entry which is preliminary data.</text>
</comment>
<evidence type="ECO:0000259" key="1">
    <source>
        <dbReference type="Pfam" id="PF01548"/>
    </source>
</evidence>
<dbReference type="AlphaFoldDB" id="A0A2N8TFS8"/>
<proteinExistence type="predicted"/>
<feature type="domain" description="Transposase IS116/IS110/IS902 C-terminal" evidence="2">
    <location>
        <begin position="233"/>
        <end position="314"/>
    </location>
</feature>
<dbReference type="InterPro" id="IPR002525">
    <property type="entry name" value="Transp_IS110-like_N"/>
</dbReference>
<dbReference type="GO" id="GO:0003677">
    <property type="term" value="F:DNA binding"/>
    <property type="evidence" value="ECO:0007669"/>
    <property type="project" value="InterPro"/>
</dbReference>
<name>A0A2N8TFS8_9ACTN</name>
<dbReference type="InterPro" id="IPR047650">
    <property type="entry name" value="Transpos_IS110"/>
</dbReference>
<dbReference type="PANTHER" id="PTHR33055">
    <property type="entry name" value="TRANSPOSASE FOR INSERTION SEQUENCE ELEMENT IS1111A"/>
    <property type="match status" value="1"/>
</dbReference>
<dbReference type="RefSeq" id="WP_102912913.1">
    <property type="nucleotide sequence ID" value="NZ_POUC01000400.1"/>
</dbReference>
<dbReference type="Proteomes" id="UP000235943">
    <property type="component" value="Unassembled WGS sequence"/>
</dbReference>
<dbReference type="OrthoDB" id="4337860at2"/>
<reference evidence="3 4" key="1">
    <citation type="submission" date="2018-01" db="EMBL/GenBank/DDBJ databases">
        <title>Draft genome sequence of Streptomyces sp. 13K301.</title>
        <authorList>
            <person name="Sahin N."/>
            <person name="Saygin H."/>
            <person name="Ay H."/>
        </authorList>
    </citation>
    <scope>NUCLEOTIDE SEQUENCE [LARGE SCALE GENOMIC DNA]</scope>
    <source>
        <strain evidence="3 4">13K301</strain>
    </source>
</reference>
<evidence type="ECO:0000313" key="4">
    <source>
        <dbReference type="Proteomes" id="UP000235943"/>
    </source>
</evidence>
<dbReference type="SUPFAM" id="SSF47413">
    <property type="entry name" value="lambda repressor-like DNA-binding domains"/>
    <property type="match status" value="1"/>
</dbReference>
<sequence length="404" mass="43025">MTSEVAEETAEQDVFGGVDSHADTVHVAVISDNGGHLADAEFTTTAAGYAAALAFLSAHGHVRAIGVEGTASYGAGFTRVARSHGHQVIEVNRPDRAERRRIGKSDPIDAYAAARAALSGRAQAAPKDETVAGIRALHNAARSAVKARTAALNQITHTLITAPESIRARYGQLKGTARTDALARLRPTGDAVHVAVLTALKSLARRVKELTAEHDALTKALDSEVTTHNPGLRAAHGVGPDTAAQLLVTAGGNPERMRTEASFAALCGAAPVPASSGRTNRHRLSRGGDRAANAALYRIALVRMSSDSHTRAYVARQTAAGRTKKEIIRLLKRAIAREMFRCLTTTVTTPGIADLRPLRQTKNITLTAVAQHFGVWPTTISRVERGLRRDDDLAHAYRDWLQAA</sequence>
<dbReference type="GO" id="GO:0006313">
    <property type="term" value="P:DNA transposition"/>
    <property type="evidence" value="ECO:0007669"/>
    <property type="project" value="InterPro"/>
</dbReference>
<organism evidence="3 4">
    <name type="scientific">Streptomyces cahuitamycinicus</name>
    <dbReference type="NCBI Taxonomy" id="2070367"/>
    <lineage>
        <taxon>Bacteria</taxon>
        <taxon>Bacillati</taxon>
        <taxon>Actinomycetota</taxon>
        <taxon>Actinomycetes</taxon>
        <taxon>Kitasatosporales</taxon>
        <taxon>Streptomycetaceae</taxon>
        <taxon>Streptomyces</taxon>
    </lineage>
</organism>
<dbReference type="Pfam" id="PF02371">
    <property type="entry name" value="Transposase_20"/>
    <property type="match status" value="1"/>
</dbReference>
<dbReference type="Pfam" id="PF01548">
    <property type="entry name" value="DEDD_Tnp_IS110"/>
    <property type="match status" value="1"/>
</dbReference>
<protein>
    <submittedName>
        <fullName evidence="3">IS110 family transposase</fullName>
    </submittedName>
</protein>
<keyword evidence="4" id="KW-1185">Reference proteome</keyword>
<gene>
    <name evidence="3" type="ORF">C1J00_34595</name>
</gene>
<feature type="domain" description="Transposase IS110-like N-terminal" evidence="1">
    <location>
        <begin position="17"/>
        <end position="159"/>
    </location>
</feature>
<dbReference type="EMBL" id="POUC01000400">
    <property type="protein sequence ID" value="PNG17799.1"/>
    <property type="molecule type" value="Genomic_DNA"/>
</dbReference>
<dbReference type="PANTHER" id="PTHR33055:SF16">
    <property type="entry name" value="TRANSPOSASE FOR INSERTION SEQUENCE ELEMENT IS1547"/>
    <property type="match status" value="1"/>
</dbReference>
<dbReference type="GO" id="GO:0004803">
    <property type="term" value="F:transposase activity"/>
    <property type="evidence" value="ECO:0007669"/>
    <property type="project" value="InterPro"/>
</dbReference>
<dbReference type="InterPro" id="IPR001387">
    <property type="entry name" value="Cro/C1-type_HTH"/>
</dbReference>
<dbReference type="InterPro" id="IPR010982">
    <property type="entry name" value="Lambda_DNA-bd_dom_sf"/>
</dbReference>
<accession>A0A2N8TFS8</accession>
<dbReference type="InterPro" id="IPR003346">
    <property type="entry name" value="Transposase_20"/>
</dbReference>
<dbReference type="NCBIfam" id="NF033542">
    <property type="entry name" value="transpos_IS110"/>
    <property type="match status" value="1"/>
</dbReference>
<evidence type="ECO:0000313" key="3">
    <source>
        <dbReference type="EMBL" id="PNG17799.1"/>
    </source>
</evidence>
<dbReference type="CDD" id="cd00093">
    <property type="entry name" value="HTH_XRE"/>
    <property type="match status" value="1"/>
</dbReference>